<proteinExistence type="predicted"/>
<dbReference type="InterPro" id="IPR041698">
    <property type="entry name" value="Methyltransf_25"/>
</dbReference>
<keyword evidence="3" id="KW-1185">Reference proteome</keyword>
<accession>Q0YTS7</accession>
<reference evidence="2 3" key="1">
    <citation type="submission" date="2006-07" db="EMBL/GenBank/DDBJ databases">
        <title>Annotation of the draft genome assembly of Chlorobium ferroxidans DSM 13031.</title>
        <authorList>
            <consortium name="US DOE Joint Genome Institute (JGI-ORNL)"/>
            <person name="Larimer F."/>
            <person name="Land M."/>
            <person name="Hauser L."/>
        </authorList>
    </citation>
    <scope>NUCLEOTIDE SEQUENCE [LARGE SCALE GENOMIC DNA]</scope>
    <source>
        <strain evidence="2 3">DSM 13031</strain>
    </source>
</reference>
<gene>
    <name evidence="2" type="ORF">CferDRAFT_1831</name>
</gene>
<dbReference type="AlphaFoldDB" id="Q0YTS7"/>
<evidence type="ECO:0000259" key="1">
    <source>
        <dbReference type="Pfam" id="PF13649"/>
    </source>
</evidence>
<sequence>MDEQDKILIQERYKERLIKYGPGIKALASGIESRRTVRFDILAEIGISEGSSVLDVGCGLADFYAHLIGKGINVHYTGVDIVPELIDEARIAYPALDLRTLDLQDEPFPAKSYDYVVCSQVFNLRLEKEKNEALVQDMLRVMFNIARSGVAVDLLTSYVDFQQEHLYYYQPEKLFSFAKQLTRRVTLRHDYPLFEFCLYLYPDFEGWAPK</sequence>
<evidence type="ECO:0000313" key="3">
    <source>
        <dbReference type="Proteomes" id="UP000004162"/>
    </source>
</evidence>
<name>Q0YTS7_9CHLB</name>
<protein>
    <submittedName>
        <fullName evidence="2">SAM (And some other nucleotide) binding motif</fullName>
    </submittedName>
</protein>
<dbReference type="EMBL" id="AASE01000002">
    <property type="protein sequence ID" value="EAT59824.1"/>
    <property type="molecule type" value="Genomic_DNA"/>
</dbReference>
<reference evidence="2 3" key="2">
    <citation type="submission" date="2006-07" db="EMBL/GenBank/DDBJ databases">
        <title>Sequencing of the draft genome and assembly of Chlorobium ferroxidans DSM 13031.</title>
        <authorList>
            <consortium name="US DOE Joint Genome Institute (JGI-PGF)"/>
            <person name="Copeland A."/>
            <person name="Lucas S."/>
            <person name="Lapidus A."/>
            <person name="Barry K."/>
            <person name="Glavina del Rio T."/>
            <person name="Dalin E."/>
            <person name="Tice H."/>
            <person name="Bruce D."/>
            <person name="Pitluck S."/>
            <person name="Richardson P."/>
        </authorList>
    </citation>
    <scope>NUCLEOTIDE SEQUENCE [LARGE SCALE GENOMIC DNA]</scope>
    <source>
        <strain evidence="2 3">DSM 13031</strain>
    </source>
</reference>
<comment type="caution">
    <text evidence="2">The sequence shown here is derived from an EMBL/GenBank/DDBJ whole genome shotgun (WGS) entry which is preliminary data.</text>
</comment>
<evidence type="ECO:0000313" key="2">
    <source>
        <dbReference type="EMBL" id="EAT59824.1"/>
    </source>
</evidence>
<dbReference type="Proteomes" id="UP000004162">
    <property type="component" value="Unassembled WGS sequence"/>
</dbReference>
<dbReference type="Pfam" id="PF13649">
    <property type="entry name" value="Methyltransf_25"/>
    <property type="match status" value="1"/>
</dbReference>
<feature type="domain" description="Methyltransferase" evidence="1">
    <location>
        <begin position="53"/>
        <end position="142"/>
    </location>
</feature>
<organism evidence="2 3">
    <name type="scientific">Chlorobium ferrooxidans DSM 13031</name>
    <dbReference type="NCBI Taxonomy" id="377431"/>
    <lineage>
        <taxon>Bacteria</taxon>
        <taxon>Pseudomonadati</taxon>
        <taxon>Chlorobiota</taxon>
        <taxon>Chlorobiia</taxon>
        <taxon>Chlorobiales</taxon>
        <taxon>Chlorobiaceae</taxon>
        <taxon>Chlorobium/Pelodictyon group</taxon>
        <taxon>Chlorobium</taxon>
    </lineage>
</organism>
<dbReference type="OrthoDB" id="9800454at2"/>
<dbReference type="CDD" id="cd02440">
    <property type="entry name" value="AdoMet_MTases"/>
    <property type="match status" value="1"/>
</dbReference>
<dbReference type="RefSeq" id="WP_006365602.1">
    <property type="nucleotide sequence ID" value="NZ_AASE01000002.1"/>
</dbReference>
<dbReference type="Gene3D" id="3.40.50.150">
    <property type="entry name" value="Vaccinia Virus protein VP39"/>
    <property type="match status" value="1"/>
</dbReference>
<dbReference type="SUPFAM" id="SSF53335">
    <property type="entry name" value="S-adenosyl-L-methionine-dependent methyltransferases"/>
    <property type="match status" value="1"/>
</dbReference>
<dbReference type="InterPro" id="IPR029063">
    <property type="entry name" value="SAM-dependent_MTases_sf"/>
</dbReference>